<evidence type="ECO:0000313" key="7">
    <source>
        <dbReference type="EMBL" id="PRX15926.1"/>
    </source>
</evidence>
<evidence type="ECO:0000313" key="8">
    <source>
        <dbReference type="Proteomes" id="UP000239415"/>
    </source>
</evidence>
<dbReference type="Pfam" id="PF08031">
    <property type="entry name" value="BBE"/>
    <property type="match status" value="1"/>
</dbReference>
<dbReference type="SUPFAM" id="SSF56176">
    <property type="entry name" value="FAD-binding/transporter-associated domain-like"/>
    <property type="match status" value="1"/>
</dbReference>
<dbReference type="GO" id="GO:0016491">
    <property type="term" value="F:oxidoreductase activity"/>
    <property type="evidence" value="ECO:0007669"/>
    <property type="project" value="UniProtKB-KW"/>
</dbReference>
<dbReference type="InterPro" id="IPR012951">
    <property type="entry name" value="BBE"/>
</dbReference>
<dbReference type="Gene3D" id="3.30.465.10">
    <property type="match status" value="1"/>
</dbReference>
<dbReference type="InterPro" id="IPR050416">
    <property type="entry name" value="FAD-linked_Oxidoreductase"/>
</dbReference>
<dbReference type="AlphaFoldDB" id="A0A2T0JZI2"/>
<evidence type="ECO:0000256" key="2">
    <source>
        <dbReference type="ARBA" id="ARBA00005466"/>
    </source>
</evidence>
<dbReference type="OrthoDB" id="9775082at2"/>
<keyword evidence="3" id="KW-0285">Flavoprotein</keyword>
<dbReference type="PANTHER" id="PTHR42973:SF39">
    <property type="entry name" value="FAD-BINDING PCMH-TYPE DOMAIN-CONTAINING PROTEIN"/>
    <property type="match status" value="1"/>
</dbReference>
<reference evidence="7 8" key="1">
    <citation type="submission" date="2018-03" db="EMBL/GenBank/DDBJ databases">
        <title>Genomic Encyclopedia of Archaeal and Bacterial Type Strains, Phase II (KMG-II): from individual species to whole genera.</title>
        <authorList>
            <person name="Goeker M."/>
        </authorList>
    </citation>
    <scope>NUCLEOTIDE SEQUENCE [LARGE SCALE GENOMIC DNA]</scope>
    <source>
        <strain evidence="7 8">DSM 43146</strain>
    </source>
</reference>
<protein>
    <submittedName>
        <fullName evidence="7">FAD/FMN-containing dehydrogenase</fullName>
    </submittedName>
</protein>
<keyword evidence="8" id="KW-1185">Reference proteome</keyword>
<evidence type="ECO:0000256" key="1">
    <source>
        <dbReference type="ARBA" id="ARBA00001974"/>
    </source>
</evidence>
<dbReference type="InterPro" id="IPR006094">
    <property type="entry name" value="Oxid_FAD_bind_N"/>
</dbReference>
<evidence type="ECO:0000259" key="6">
    <source>
        <dbReference type="PROSITE" id="PS51387"/>
    </source>
</evidence>
<proteinExistence type="inferred from homology"/>
<sequence length="481" mass="50313">MSAPQTPGFPSASGLAALRATVAGPVLVPGDEGYAGEIPTYNLTVVHTPAVVVGVTSAADVQAAVRFAAANDLPVAVLGAGHGTSVSSDGAVLITTRRLTGLTIDEDAMTARVEAGVRWGEFVEQAGKLGVAGLNGSSPTVTVVGYTLGGGLGPFGRKYGYAADHVTALDVVTPDGEVRHVTADSEPDLFWALRGAKGNFGVVVAIEFTVFPIKAFYGGGIFFPGELAGEVLHLFREWTKDLPEEMSASVGLLHLPAAPFVPEPLRDRLVAHLRVAYLGGPSDGAVLVQPFRDLGAPIIDAVGPMPYAAVAAVHNDPVDPLPLYEHAALLRELPAEAVDTILRYAGPGAESPLVLAEVRHMGGALSRAPEVPNAVGNRDETLYNVFLVAAGGPPDAAALHAYEQRLIDALAPWSTGRRYLNFMFAADADPQTAALAYAPEAYERLAGIKRRWDPANLFRINHNIPPATSAEREVPGSPNSL</sequence>
<name>A0A2T0JZI2_9ACTN</name>
<comment type="cofactor">
    <cofactor evidence="1">
        <name>FAD</name>
        <dbReference type="ChEBI" id="CHEBI:57692"/>
    </cofactor>
</comment>
<dbReference type="Gene3D" id="3.30.43.10">
    <property type="entry name" value="Uridine Diphospho-n-acetylenolpyruvylglucosamine Reductase, domain 2"/>
    <property type="match status" value="1"/>
</dbReference>
<evidence type="ECO:0000256" key="4">
    <source>
        <dbReference type="ARBA" id="ARBA00022827"/>
    </source>
</evidence>
<keyword evidence="4" id="KW-0274">FAD</keyword>
<dbReference type="InterPro" id="IPR016167">
    <property type="entry name" value="FAD-bd_PCMH_sub1"/>
</dbReference>
<keyword evidence="5" id="KW-0560">Oxidoreductase</keyword>
<feature type="domain" description="FAD-binding PCMH-type" evidence="6">
    <location>
        <begin position="45"/>
        <end position="213"/>
    </location>
</feature>
<gene>
    <name evidence="7" type="ORF">CLV67_122166</name>
</gene>
<dbReference type="PANTHER" id="PTHR42973">
    <property type="entry name" value="BINDING OXIDOREDUCTASE, PUTATIVE (AFU_ORTHOLOGUE AFUA_1G17690)-RELATED"/>
    <property type="match status" value="1"/>
</dbReference>
<dbReference type="Pfam" id="PF01565">
    <property type="entry name" value="FAD_binding_4"/>
    <property type="match status" value="1"/>
</dbReference>
<comment type="caution">
    <text evidence="7">The sequence shown here is derived from an EMBL/GenBank/DDBJ whole genome shotgun (WGS) entry which is preliminary data.</text>
</comment>
<dbReference type="Gene3D" id="3.40.462.20">
    <property type="match status" value="1"/>
</dbReference>
<dbReference type="InterPro" id="IPR016169">
    <property type="entry name" value="FAD-bd_PCMH_sub2"/>
</dbReference>
<dbReference type="PROSITE" id="PS51387">
    <property type="entry name" value="FAD_PCMH"/>
    <property type="match status" value="1"/>
</dbReference>
<dbReference type="GO" id="GO:0071949">
    <property type="term" value="F:FAD binding"/>
    <property type="evidence" value="ECO:0007669"/>
    <property type="project" value="InterPro"/>
</dbReference>
<dbReference type="InterPro" id="IPR036318">
    <property type="entry name" value="FAD-bd_PCMH-like_sf"/>
</dbReference>
<comment type="similarity">
    <text evidence="2">Belongs to the oxygen-dependent FAD-linked oxidoreductase family.</text>
</comment>
<dbReference type="EMBL" id="PVMZ01000022">
    <property type="protein sequence ID" value="PRX15926.1"/>
    <property type="molecule type" value="Genomic_DNA"/>
</dbReference>
<evidence type="ECO:0000256" key="5">
    <source>
        <dbReference type="ARBA" id="ARBA00023002"/>
    </source>
</evidence>
<organism evidence="7 8">
    <name type="scientific">Actinoplanes italicus</name>
    <dbReference type="NCBI Taxonomy" id="113567"/>
    <lineage>
        <taxon>Bacteria</taxon>
        <taxon>Bacillati</taxon>
        <taxon>Actinomycetota</taxon>
        <taxon>Actinomycetes</taxon>
        <taxon>Micromonosporales</taxon>
        <taxon>Micromonosporaceae</taxon>
        <taxon>Actinoplanes</taxon>
    </lineage>
</organism>
<evidence type="ECO:0000256" key="3">
    <source>
        <dbReference type="ARBA" id="ARBA00022630"/>
    </source>
</evidence>
<dbReference type="Proteomes" id="UP000239415">
    <property type="component" value="Unassembled WGS sequence"/>
</dbReference>
<accession>A0A2T0JZI2</accession>
<dbReference type="InterPro" id="IPR016166">
    <property type="entry name" value="FAD-bd_PCMH"/>
</dbReference>
<dbReference type="RefSeq" id="WP_106328204.1">
    <property type="nucleotide sequence ID" value="NZ_BOMO01000022.1"/>
</dbReference>